<evidence type="ECO:0000313" key="1">
    <source>
        <dbReference type="EMBL" id="OCL93498.1"/>
    </source>
</evidence>
<evidence type="ECO:0000313" key="2">
    <source>
        <dbReference type="Proteomes" id="UP000093159"/>
    </source>
</evidence>
<dbReference type="Gene3D" id="3.30.420.40">
    <property type="match status" value="1"/>
</dbReference>
<dbReference type="RefSeq" id="WP_066170127.1">
    <property type="nucleotide sequence ID" value="NZ_JANJGF010000001.1"/>
</dbReference>
<keyword evidence="2" id="KW-1185">Reference proteome</keyword>
<organism evidence="1 2">
    <name type="scientific">Arcobacter porcinus</name>
    <dbReference type="NCBI Taxonomy" id="1935204"/>
    <lineage>
        <taxon>Bacteria</taxon>
        <taxon>Pseudomonadati</taxon>
        <taxon>Campylobacterota</taxon>
        <taxon>Epsilonproteobacteria</taxon>
        <taxon>Campylobacterales</taxon>
        <taxon>Arcobacteraceae</taxon>
        <taxon>Arcobacter</taxon>
    </lineage>
</organism>
<proteinExistence type="predicted"/>
<accession>A0ABX2YG72</accession>
<comment type="caution">
    <text evidence="1">The sequence shown here is derived from an EMBL/GenBank/DDBJ whole genome shotgun (WGS) entry which is preliminary data.</text>
</comment>
<dbReference type="SUPFAM" id="SSF53067">
    <property type="entry name" value="Actin-like ATPase domain"/>
    <property type="match status" value="1"/>
</dbReference>
<dbReference type="InterPro" id="IPR043129">
    <property type="entry name" value="ATPase_NBD"/>
</dbReference>
<sequence>MIEVLVITISNPLLIGIYKDKELLKEYKLDGLTSEVLPIFFQNILEEYDIKRVSYVNSPGSFMSIKIAYIFLKTICMIKNIEFLAIDGFKFNENSPIKALGKKYFINTKDGLKVDFLEKGCRISDFKLLKNLKDIEFSKDTLPIYNLPAV</sequence>
<dbReference type="EMBL" id="LDIR01000001">
    <property type="protein sequence ID" value="OCL93498.1"/>
    <property type="molecule type" value="Genomic_DNA"/>
</dbReference>
<name>A0ABX2YG72_9BACT</name>
<dbReference type="Proteomes" id="UP000093159">
    <property type="component" value="Unassembled WGS sequence"/>
</dbReference>
<evidence type="ECO:0008006" key="3">
    <source>
        <dbReference type="Google" id="ProtNLM"/>
    </source>
</evidence>
<reference evidence="1 2" key="1">
    <citation type="submission" date="2015-05" db="EMBL/GenBank/DDBJ databases">
        <authorList>
            <person name="Rovetto F."/>
            <person name="Cocolin L."/>
            <person name="Illeghems K."/>
            <person name="Van Nieuwerburgh F."/>
            <person name="Houf K."/>
        </authorList>
    </citation>
    <scope>NUCLEOTIDE SEQUENCE [LARGE SCALE GENOMIC DNA]</scope>
    <source>
        <strain evidence="1 2">117434</strain>
    </source>
</reference>
<gene>
    <name evidence="1" type="ORF">AAX28_01041</name>
</gene>
<protein>
    <recommendedName>
        <fullName evidence="3">N6-L-threonylcarbamoyladenine synthase, TsaB subunit</fullName>
    </recommendedName>
</protein>